<evidence type="ECO:0000259" key="2">
    <source>
        <dbReference type="Pfam" id="PF20152"/>
    </source>
</evidence>
<feature type="transmembrane region" description="Helical" evidence="1">
    <location>
        <begin position="20"/>
        <end position="38"/>
    </location>
</feature>
<dbReference type="PANTHER" id="PTHR40465:SF1">
    <property type="entry name" value="DUF6534 DOMAIN-CONTAINING PROTEIN"/>
    <property type="match status" value="1"/>
</dbReference>
<proteinExistence type="predicted"/>
<feature type="transmembrane region" description="Helical" evidence="1">
    <location>
        <begin position="162"/>
        <end position="182"/>
    </location>
</feature>
<keyword evidence="1" id="KW-1133">Transmembrane helix</keyword>
<accession>A0A165BHW7</accession>
<dbReference type="Pfam" id="PF20152">
    <property type="entry name" value="DUF6534"/>
    <property type="match status" value="1"/>
</dbReference>
<dbReference type="InParanoid" id="A0A165BHW7"/>
<evidence type="ECO:0000256" key="1">
    <source>
        <dbReference type="SAM" id="Phobius"/>
    </source>
</evidence>
<feature type="transmembrane region" description="Helical" evidence="1">
    <location>
        <begin position="96"/>
        <end position="114"/>
    </location>
</feature>
<evidence type="ECO:0000313" key="4">
    <source>
        <dbReference type="Proteomes" id="UP000076871"/>
    </source>
</evidence>
<keyword evidence="1" id="KW-0472">Membrane</keyword>
<dbReference type="GeneID" id="63828777"/>
<feature type="transmembrane region" description="Helical" evidence="1">
    <location>
        <begin position="50"/>
        <end position="71"/>
    </location>
</feature>
<evidence type="ECO:0000313" key="3">
    <source>
        <dbReference type="EMBL" id="KZT01090.1"/>
    </source>
</evidence>
<reference evidence="3 4" key="1">
    <citation type="journal article" date="2016" name="Mol. Biol. Evol.">
        <title>Comparative Genomics of Early-Diverging Mushroom-Forming Fungi Provides Insights into the Origins of Lignocellulose Decay Capabilities.</title>
        <authorList>
            <person name="Nagy L.G."/>
            <person name="Riley R."/>
            <person name="Tritt A."/>
            <person name="Adam C."/>
            <person name="Daum C."/>
            <person name="Floudas D."/>
            <person name="Sun H."/>
            <person name="Yadav J.S."/>
            <person name="Pangilinan J."/>
            <person name="Larsson K.H."/>
            <person name="Matsuura K."/>
            <person name="Barry K."/>
            <person name="Labutti K."/>
            <person name="Kuo R."/>
            <person name="Ohm R.A."/>
            <person name="Bhattacharya S.S."/>
            <person name="Shirouzu T."/>
            <person name="Yoshinaga Y."/>
            <person name="Martin F.M."/>
            <person name="Grigoriev I.V."/>
            <person name="Hibbett D.S."/>
        </authorList>
    </citation>
    <scope>NUCLEOTIDE SEQUENCE [LARGE SCALE GENOMIC DNA]</scope>
    <source>
        <strain evidence="3 4">93-53</strain>
    </source>
</reference>
<organism evidence="3 4">
    <name type="scientific">Laetiporus sulphureus 93-53</name>
    <dbReference type="NCBI Taxonomy" id="1314785"/>
    <lineage>
        <taxon>Eukaryota</taxon>
        <taxon>Fungi</taxon>
        <taxon>Dikarya</taxon>
        <taxon>Basidiomycota</taxon>
        <taxon>Agaricomycotina</taxon>
        <taxon>Agaricomycetes</taxon>
        <taxon>Polyporales</taxon>
        <taxon>Laetiporus</taxon>
    </lineage>
</organism>
<keyword evidence="4" id="KW-1185">Reference proteome</keyword>
<feature type="domain" description="DUF6534" evidence="2">
    <location>
        <begin position="167"/>
        <end position="212"/>
    </location>
</feature>
<dbReference type="Proteomes" id="UP000076871">
    <property type="component" value="Unassembled WGS sequence"/>
</dbReference>
<dbReference type="RefSeq" id="XP_040758830.1">
    <property type="nucleotide sequence ID" value="XM_040911749.1"/>
</dbReference>
<dbReference type="AlphaFoldDB" id="A0A165BHW7"/>
<dbReference type="OrthoDB" id="3183258at2759"/>
<gene>
    <name evidence="3" type="ORF">LAESUDRAFT_752844</name>
</gene>
<keyword evidence="1" id="KW-0812">Transmembrane</keyword>
<name>A0A165BHW7_9APHY</name>
<dbReference type="PANTHER" id="PTHR40465">
    <property type="entry name" value="CHROMOSOME 1, WHOLE GENOME SHOTGUN SEQUENCE"/>
    <property type="match status" value="1"/>
</dbReference>
<sequence>MSASIIKDAQLIDGPGLVGVFMNVMLYGVLITQTFFYFTTYPRDPKWLKYYVALLFFIDTLNTIFNTWWIYNVLVNNFGVLDKVVRANWLLETEEAFAGIIGMQVQLFYAWRIYKLTGYKFLTGIIVGTSIIQCLAGIGTAINIAIQPIFTKFSSEKDVVVIWLSAAALTDVLIVSVLTWHLRRQRTGYAQTDTIISRLMQITMSNGLLTASLR</sequence>
<protein>
    <recommendedName>
        <fullName evidence="2">DUF6534 domain-containing protein</fullName>
    </recommendedName>
</protein>
<dbReference type="EMBL" id="KV427670">
    <property type="protein sequence ID" value="KZT01090.1"/>
    <property type="molecule type" value="Genomic_DNA"/>
</dbReference>
<dbReference type="STRING" id="1314785.A0A165BHW7"/>
<feature type="transmembrane region" description="Helical" evidence="1">
    <location>
        <begin position="121"/>
        <end position="150"/>
    </location>
</feature>
<dbReference type="InterPro" id="IPR045339">
    <property type="entry name" value="DUF6534"/>
</dbReference>